<evidence type="ECO:0000256" key="6">
    <source>
        <dbReference type="ARBA" id="ARBA00023136"/>
    </source>
</evidence>
<keyword evidence="3 7" id="KW-0812">Transmembrane</keyword>
<feature type="transmembrane region" description="Helical" evidence="7">
    <location>
        <begin position="82"/>
        <end position="100"/>
    </location>
</feature>
<dbReference type="Gene3D" id="1.20.1540.10">
    <property type="entry name" value="Rhomboid-like"/>
    <property type="match status" value="1"/>
</dbReference>
<evidence type="ECO:0000256" key="1">
    <source>
        <dbReference type="ARBA" id="ARBA00004141"/>
    </source>
</evidence>
<dbReference type="GO" id="GO:0004252">
    <property type="term" value="F:serine-type endopeptidase activity"/>
    <property type="evidence" value="ECO:0007669"/>
    <property type="project" value="InterPro"/>
</dbReference>
<keyword evidence="11" id="KW-1185">Reference proteome</keyword>
<evidence type="ECO:0000313" key="11">
    <source>
        <dbReference type="Proteomes" id="UP000462014"/>
    </source>
</evidence>
<name>A0A7K1SWI6_9SPHI</name>
<dbReference type="SUPFAM" id="SSF144091">
    <property type="entry name" value="Rhomboid-like"/>
    <property type="match status" value="1"/>
</dbReference>
<feature type="domain" description="Peptidase S54 rhomboid" evidence="8">
    <location>
        <begin position="70"/>
        <end position="213"/>
    </location>
</feature>
<dbReference type="InterPro" id="IPR046483">
    <property type="entry name" value="DUF6576"/>
</dbReference>
<keyword evidence="5 7" id="KW-1133">Transmembrane helix</keyword>
<evidence type="ECO:0000256" key="2">
    <source>
        <dbReference type="ARBA" id="ARBA00009045"/>
    </source>
</evidence>
<comment type="caution">
    <text evidence="10">The sequence shown here is derived from an EMBL/GenBank/DDBJ whole genome shotgun (WGS) entry which is preliminary data.</text>
</comment>
<sequence>MIFMWEEIRTQVFRSGNRLNLLIGINVLVFLFLSLLGVIEMLTTRNAAITLTLNDFLAVPSYLPKLLIRFWTPLTYMFLHDGFFHILFNMLWFYWLGSIFQEYLGGKKLVDLYIIGGLAGAFLYVSFYNIFPLFAEAKFGSTTVGASAAVMAIIVATATLLPDYTIQLLFLGSVKLKWIALFYVLFDLISITGPNAGGEISHIGGAIAGFFYIKHIQGSSMLGQAFQRFSKPKTLHIVSKNYAKNSTVRSKEEEIDSILDKISQSGYASLTKKEKETLFNASKE</sequence>
<comment type="similarity">
    <text evidence="2">Belongs to the peptidase S54 family.</text>
</comment>
<evidence type="ECO:0000256" key="5">
    <source>
        <dbReference type="ARBA" id="ARBA00022989"/>
    </source>
</evidence>
<keyword evidence="6 7" id="KW-0472">Membrane</keyword>
<evidence type="ECO:0000259" key="8">
    <source>
        <dbReference type="Pfam" id="PF01694"/>
    </source>
</evidence>
<dbReference type="InterPro" id="IPR035952">
    <property type="entry name" value="Rhomboid-like_sf"/>
</dbReference>
<organism evidence="10 11">
    <name type="scientific">Mucilaginibacter arboris</name>
    <dbReference type="NCBI Taxonomy" id="2682090"/>
    <lineage>
        <taxon>Bacteria</taxon>
        <taxon>Pseudomonadati</taxon>
        <taxon>Bacteroidota</taxon>
        <taxon>Sphingobacteriia</taxon>
        <taxon>Sphingobacteriales</taxon>
        <taxon>Sphingobacteriaceae</taxon>
        <taxon>Mucilaginibacter</taxon>
    </lineage>
</organism>
<dbReference type="InterPro" id="IPR050925">
    <property type="entry name" value="Rhomboid_protease_S54"/>
</dbReference>
<dbReference type="GO" id="GO:0016020">
    <property type="term" value="C:membrane"/>
    <property type="evidence" value="ECO:0007669"/>
    <property type="project" value="UniProtKB-SubCell"/>
</dbReference>
<feature type="transmembrane region" description="Helical" evidence="7">
    <location>
        <begin position="112"/>
        <end position="131"/>
    </location>
</feature>
<feature type="transmembrane region" description="Helical" evidence="7">
    <location>
        <begin position="21"/>
        <end position="39"/>
    </location>
</feature>
<evidence type="ECO:0000313" key="10">
    <source>
        <dbReference type="EMBL" id="MVN21664.1"/>
    </source>
</evidence>
<dbReference type="Proteomes" id="UP000462014">
    <property type="component" value="Unassembled WGS sequence"/>
</dbReference>
<evidence type="ECO:0000256" key="7">
    <source>
        <dbReference type="SAM" id="Phobius"/>
    </source>
</evidence>
<proteinExistence type="inferred from homology"/>
<dbReference type="AlphaFoldDB" id="A0A7K1SWI6"/>
<comment type="subcellular location">
    <subcellularLocation>
        <location evidence="1">Membrane</location>
        <topology evidence="1">Multi-pass membrane protein</topology>
    </subcellularLocation>
</comment>
<feature type="domain" description="DUF6576" evidence="9">
    <location>
        <begin position="246"/>
        <end position="283"/>
    </location>
</feature>
<keyword evidence="10" id="KW-0645">Protease</keyword>
<accession>A0A7K1SWI6</accession>
<evidence type="ECO:0000256" key="4">
    <source>
        <dbReference type="ARBA" id="ARBA00022801"/>
    </source>
</evidence>
<feature type="transmembrane region" description="Helical" evidence="7">
    <location>
        <begin position="143"/>
        <end position="161"/>
    </location>
</feature>
<keyword evidence="4" id="KW-0378">Hydrolase</keyword>
<dbReference type="Pfam" id="PF20216">
    <property type="entry name" value="DUF6576"/>
    <property type="match status" value="1"/>
</dbReference>
<protein>
    <submittedName>
        <fullName evidence="10">Rhomboid family intramembrane serine protease</fullName>
    </submittedName>
</protein>
<evidence type="ECO:0000256" key="3">
    <source>
        <dbReference type="ARBA" id="ARBA00022692"/>
    </source>
</evidence>
<dbReference type="InterPro" id="IPR022764">
    <property type="entry name" value="Peptidase_S54_rhomboid_dom"/>
</dbReference>
<gene>
    <name evidence="10" type="ORF">GO621_08950</name>
</gene>
<dbReference type="EMBL" id="WPIK01000007">
    <property type="protein sequence ID" value="MVN21664.1"/>
    <property type="molecule type" value="Genomic_DNA"/>
</dbReference>
<dbReference type="Pfam" id="PF01694">
    <property type="entry name" value="Rhomboid"/>
    <property type="match status" value="1"/>
</dbReference>
<evidence type="ECO:0000259" key="9">
    <source>
        <dbReference type="Pfam" id="PF20216"/>
    </source>
</evidence>
<dbReference type="PANTHER" id="PTHR43731">
    <property type="entry name" value="RHOMBOID PROTEASE"/>
    <property type="match status" value="1"/>
</dbReference>
<reference evidence="10 11" key="1">
    <citation type="submission" date="2019-12" db="EMBL/GenBank/DDBJ databases">
        <title>Mucilaginibacter sp. HMF7410 genome sequencing and assembly.</title>
        <authorList>
            <person name="Kang H."/>
            <person name="Cha I."/>
            <person name="Kim H."/>
            <person name="Joh K."/>
        </authorList>
    </citation>
    <scope>NUCLEOTIDE SEQUENCE [LARGE SCALE GENOMIC DNA]</scope>
    <source>
        <strain evidence="10 11">HMF7410</strain>
    </source>
</reference>
<dbReference type="GO" id="GO:0006508">
    <property type="term" value="P:proteolysis"/>
    <property type="evidence" value="ECO:0007669"/>
    <property type="project" value="UniProtKB-KW"/>
</dbReference>
<dbReference type="PANTHER" id="PTHR43731:SF14">
    <property type="entry name" value="PRESENILIN-ASSOCIATED RHOMBOID-LIKE PROTEIN, MITOCHONDRIAL"/>
    <property type="match status" value="1"/>
</dbReference>